<keyword evidence="6 11" id="KW-0812">Transmembrane</keyword>
<evidence type="ECO:0000313" key="13">
    <source>
        <dbReference type="Proteomes" id="UP000600918"/>
    </source>
</evidence>
<comment type="pathway">
    <text evidence="3 11">Protein modification; protein glycosylation.</text>
</comment>
<dbReference type="EMBL" id="JACSDY010000006">
    <property type="protein sequence ID" value="KAF7425260.1"/>
    <property type="molecule type" value="Genomic_DNA"/>
</dbReference>
<dbReference type="AlphaFoldDB" id="A0A834UA16"/>
<accession>A0A834UA16</accession>
<dbReference type="Pfam" id="PF04597">
    <property type="entry name" value="Ribophorin_I"/>
    <property type="match status" value="1"/>
</dbReference>
<proteinExistence type="inferred from homology"/>
<dbReference type="GO" id="GO:0018279">
    <property type="term" value="P:protein N-linked glycosylation via asparagine"/>
    <property type="evidence" value="ECO:0007669"/>
    <property type="project" value="TreeGrafter"/>
</dbReference>
<gene>
    <name evidence="12" type="ORF">H0235_007698</name>
</gene>
<evidence type="ECO:0000256" key="10">
    <source>
        <dbReference type="ARBA" id="ARBA00023136"/>
    </source>
</evidence>
<feature type="transmembrane region" description="Helical" evidence="11">
    <location>
        <begin position="453"/>
        <end position="472"/>
    </location>
</feature>
<keyword evidence="9 11" id="KW-1133">Transmembrane helix</keyword>
<dbReference type="Pfam" id="PF14966">
    <property type="entry name" value="DNA_repr_REX1B"/>
    <property type="match status" value="1"/>
</dbReference>
<evidence type="ECO:0000256" key="5">
    <source>
        <dbReference type="ARBA" id="ARBA00017611"/>
    </source>
</evidence>
<comment type="subcellular location">
    <subcellularLocation>
        <location evidence="2 11">Endoplasmic reticulum membrane</location>
        <topology evidence="2 11">Single-pass type I membrane protein</topology>
    </subcellularLocation>
</comment>
<name>A0A834UA16_VESPE</name>
<sequence length="622" mass="71526">MTLGAIRTNLMTKSMFRSHINTIVWSSTLFLILHIRFLNASDLVDTDLSLKIVEKHIDLQSQLTKITTRIILENGSKDRQIRHFLFAIDPGHKGTLSYISAQRESGRIELKVEETKVDKHPDKIFYSIDLKDALSQGRTMSVEVETIFTHELIPHPKQITQKEKQLVKYIGNVYIYSPYTVGKLTTTVSLPSRNVESYSKIKPVFQSDSTITYGPYENLSPFSFEELTVHFENNNKFLTVTRIERSIEISHWGNIAIEESIDLVHTGAELKGSFSRYEYARETKSGQASIQSFDTILPAAASDIYYRDEIGNISTSHTRIKKDSVELNLRPRFPLFGGWKTRYTIGYNVPSYEYLYHSGDQYALEMRLLDHIFDDMVVDELIVKIILPEGSRNIKLTLPYPATRLPDSLHYTYLDTTGRPVISVTKKNLIENHIQNFQLKYTFPRLLMLQEPLLVALALYLLFLLVITYVRLDFSIDKDEISESKLRIAGQCEKILAAQDRRVTSYNELDDQLNYLKANKDTNVFLSVVKSINQEYKSATSAVAEIAQRLKGESGDMYERVQELQKYDKTLKELYNQQQSLYVDKLVPGKIGRQQFVEAETAITKKKEECVEKINSIVKSLQ</sequence>
<evidence type="ECO:0000256" key="1">
    <source>
        <dbReference type="ARBA" id="ARBA00002791"/>
    </source>
</evidence>
<reference evidence="12" key="1">
    <citation type="journal article" date="2020" name="G3 (Bethesda)">
        <title>High-Quality Assemblies for Three Invasive Social Wasps from the &lt;i&gt;Vespula&lt;/i&gt; Genus.</title>
        <authorList>
            <person name="Harrop T.W.R."/>
            <person name="Guhlin J."/>
            <person name="McLaughlin G.M."/>
            <person name="Permina E."/>
            <person name="Stockwell P."/>
            <person name="Gilligan J."/>
            <person name="Le Lec M.F."/>
            <person name="Gruber M.A.M."/>
            <person name="Quinn O."/>
            <person name="Lovegrove M."/>
            <person name="Duncan E.J."/>
            <person name="Remnant E.J."/>
            <person name="Van Eeckhoven J."/>
            <person name="Graham B."/>
            <person name="Knapp R.A."/>
            <person name="Langford K.W."/>
            <person name="Kronenberg Z."/>
            <person name="Press M.O."/>
            <person name="Eacker S.M."/>
            <person name="Wilson-Rankin E.E."/>
            <person name="Purcell J."/>
            <person name="Lester P.J."/>
            <person name="Dearden P.K."/>
        </authorList>
    </citation>
    <scope>NUCLEOTIDE SEQUENCE</scope>
    <source>
        <strain evidence="12">Volc-1</strain>
    </source>
</reference>
<evidence type="ECO:0000256" key="7">
    <source>
        <dbReference type="ARBA" id="ARBA00022729"/>
    </source>
</evidence>
<keyword evidence="13" id="KW-1185">Reference proteome</keyword>
<evidence type="ECO:0000256" key="6">
    <source>
        <dbReference type="ARBA" id="ARBA00022692"/>
    </source>
</evidence>
<evidence type="ECO:0000256" key="8">
    <source>
        <dbReference type="ARBA" id="ARBA00022824"/>
    </source>
</evidence>
<keyword evidence="7" id="KW-0732">Signal</keyword>
<dbReference type="InterPro" id="IPR007676">
    <property type="entry name" value="Ribophorin_I"/>
</dbReference>
<protein>
    <recommendedName>
        <fullName evidence="5 11">Dolichyl-diphosphooligosaccharide--protein glycosyltransferase subunit 1</fullName>
    </recommendedName>
</protein>
<keyword evidence="8 11" id="KW-0256">Endoplasmic reticulum</keyword>
<evidence type="ECO:0000256" key="9">
    <source>
        <dbReference type="ARBA" id="ARBA00022989"/>
    </source>
</evidence>
<dbReference type="PANTHER" id="PTHR21049">
    <property type="entry name" value="RIBOPHORIN I"/>
    <property type="match status" value="1"/>
</dbReference>
<dbReference type="InterPro" id="IPR039491">
    <property type="entry name" value="REX1-B"/>
</dbReference>
<evidence type="ECO:0000256" key="11">
    <source>
        <dbReference type="RuleBase" id="RU361143"/>
    </source>
</evidence>
<evidence type="ECO:0000256" key="2">
    <source>
        <dbReference type="ARBA" id="ARBA00004115"/>
    </source>
</evidence>
<dbReference type="UniPathway" id="UPA00378"/>
<dbReference type="Proteomes" id="UP000600918">
    <property type="component" value="Unassembled WGS sequence"/>
</dbReference>
<evidence type="ECO:0000256" key="4">
    <source>
        <dbReference type="ARBA" id="ARBA00008905"/>
    </source>
</evidence>
<evidence type="ECO:0000256" key="3">
    <source>
        <dbReference type="ARBA" id="ARBA00004922"/>
    </source>
</evidence>
<organism evidence="12 13">
    <name type="scientific">Vespula pensylvanica</name>
    <name type="common">Western yellow jacket</name>
    <name type="synonym">Wasp</name>
    <dbReference type="NCBI Taxonomy" id="30213"/>
    <lineage>
        <taxon>Eukaryota</taxon>
        <taxon>Metazoa</taxon>
        <taxon>Ecdysozoa</taxon>
        <taxon>Arthropoda</taxon>
        <taxon>Hexapoda</taxon>
        <taxon>Insecta</taxon>
        <taxon>Pterygota</taxon>
        <taxon>Neoptera</taxon>
        <taxon>Endopterygota</taxon>
        <taxon>Hymenoptera</taxon>
        <taxon>Apocrita</taxon>
        <taxon>Aculeata</taxon>
        <taxon>Vespoidea</taxon>
        <taxon>Vespidae</taxon>
        <taxon>Vespinae</taxon>
        <taxon>Vespula</taxon>
    </lineage>
</organism>
<dbReference type="GO" id="GO:0008250">
    <property type="term" value="C:oligosaccharyltransferase complex"/>
    <property type="evidence" value="ECO:0007669"/>
    <property type="project" value="UniProtKB-UniRule"/>
</dbReference>
<evidence type="ECO:0000313" key="12">
    <source>
        <dbReference type="EMBL" id="KAF7425260.1"/>
    </source>
</evidence>
<dbReference type="PANTHER" id="PTHR21049:SF0">
    <property type="entry name" value="DOLICHYL-DIPHOSPHOOLIGOSACCHARIDE--PROTEIN GLYCOSYLTRANSFERASE SUBUNIT 1"/>
    <property type="match status" value="1"/>
</dbReference>
<comment type="subunit">
    <text evidence="11">Component of the oligosaccharyltransferase (OST) complex.</text>
</comment>
<comment type="caution">
    <text evidence="12">The sequence shown here is derived from an EMBL/GenBank/DDBJ whole genome shotgun (WGS) entry which is preliminary data.</text>
</comment>
<keyword evidence="10 11" id="KW-0472">Membrane</keyword>
<comment type="similarity">
    <text evidence="4 11">Belongs to the OST1 family.</text>
</comment>
<comment type="function">
    <text evidence="1 11">Subunit of the oligosaccharyl transferase (OST) complex that catalyzes the initial transfer of a defined glycan (Glc(3)Man(9)GlcNAc(2) in eukaryotes) from the lipid carrier dolichol-pyrophosphate to an asparagine residue within an Asn-X-Ser/Thr consensus motif in nascent polypeptide chains, the first step in protein N-glycosylation. N-glycosylation occurs cotranslationally and the complex associates with the Sec61 complex at the channel-forming translocon complex that mediates protein translocation across the endoplasmic reticulum (ER). All subunits are required for a maximal enzyme activity.</text>
</comment>